<sequence length="227" mass="24705">MRTLAFALILLSAGSAAMAQEKKYPPLSDYMMEQGAEIALARSAAPDNVSGPATVKVLTPQGFKVAVEGQNGFVCLVLRGWGAPTYSPPPLRDYVYVADLRAPICFDQISSRTMMPYYELRHTLGMQGKGPDEIARGVEAAYAKGELPNVTTASIAYMFSADQYLGPHLGHGFIYPHLMLFLPYYDNARLGDNDRRSGLPFLSDDAGTPFAVTIVPMDKSFAVKAKK</sequence>
<protein>
    <submittedName>
        <fullName evidence="2">Uncharacterized protein</fullName>
    </submittedName>
</protein>
<accession>A0A512NFW1</accession>
<keyword evidence="3" id="KW-1185">Reference proteome</keyword>
<dbReference type="AlphaFoldDB" id="A0A512NFW1"/>
<feature type="signal peptide" evidence="1">
    <location>
        <begin position="1"/>
        <end position="19"/>
    </location>
</feature>
<comment type="caution">
    <text evidence="2">The sequence shown here is derived from an EMBL/GenBank/DDBJ whole genome shotgun (WGS) entry which is preliminary data.</text>
</comment>
<dbReference type="EMBL" id="BKAJ01000088">
    <property type="protein sequence ID" value="GEP57838.1"/>
    <property type="molecule type" value="Genomic_DNA"/>
</dbReference>
<evidence type="ECO:0000256" key="1">
    <source>
        <dbReference type="SAM" id="SignalP"/>
    </source>
</evidence>
<dbReference type="Proteomes" id="UP000321058">
    <property type="component" value="Unassembled WGS sequence"/>
</dbReference>
<gene>
    <name evidence="2" type="ORF">RSO01_50040</name>
</gene>
<dbReference type="RefSeq" id="WP_147152494.1">
    <property type="nucleotide sequence ID" value="NZ_BKAJ01000088.1"/>
</dbReference>
<name>A0A512NFW1_9HYPH</name>
<keyword evidence="1" id="KW-0732">Signal</keyword>
<proteinExistence type="predicted"/>
<evidence type="ECO:0000313" key="3">
    <source>
        <dbReference type="Proteomes" id="UP000321058"/>
    </source>
</evidence>
<feature type="chain" id="PRO_5021816018" evidence="1">
    <location>
        <begin position="20"/>
        <end position="227"/>
    </location>
</feature>
<organism evidence="2 3">
    <name type="scientific">Reyranella soli</name>
    <dbReference type="NCBI Taxonomy" id="1230389"/>
    <lineage>
        <taxon>Bacteria</taxon>
        <taxon>Pseudomonadati</taxon>
        <taxon>Pseudomonadota</taxon>
        <taxon>Alphaproteobacteria</taxon>
        <taxon>Hyphomicrobiales</taxon>
        <taxon>Reyranellaceae</taxon>
        <taxon>Reyranella</taxon>
    </lineage>
</organism>
<evidence type="ECO:0000313" key="2">
    <source>
        <dbReference type="EMBL" id="GEP57838.1"/>
    </source>
</evidence>
<reference evidence="2 3" key="1">
    <citation type="submission" date="2019-07" db="EMBL/GenBank/DDBJ databases">
        <title>Whole genome shotgun sequence of Reyranella soli NBRC 108950.</title>
        <authorList>
            <person name="Hosoyama A."/>
            <person name="Uohara A."/>
            <person name="Ohji S."/>
            <person name="Ichikawa N."/>
        </authorList>
    </citation>
    <scope>NUCLEOTIDE SEQUENCE [LARGE SCALE GENOMIC DNA]</scope>
    <source>
        <strain evidence="2 3">NBRC 108950</strain>
    </source>
</reference>
<dbReference type="OrthoDB" id="118207at2"/>